<dbReference type="SUPFAM" id="SSF51735">
    <property type="entry name" value="NAD(P)-binding Rossmann-fold domains"/>
    <property type="match status" value="1"/>
</dbReference>
<dbReference type="Proteomes" id="UP000049983">
    <property type="component" value="Unassembled WGS sequence"/>
</dbReference>
<dbReference type="PANTHER" id="PTHR11695:SF294">
    <property type="entry name" value="RETICULON-4-INTERACTING PROTEIN 1, MITOCHONDRIAL"/>
    <property type="match status" value="1"/>
</dbReference>
<dbReference type="PANTHER" id="PTHR11695">
    <property type="entry name" value="ALCOHOL DEHYDROGENASE RELATED"/>
    <property type="match status" value="1"/>
</dbReference>
<dbReference type="SMART" id="SM00829">
    <property type="entry name" value="PKS_ER"/>
    <property type="match status" value="1"/>
</dbReference>
<evidence type="ECO:0000313" key="2">
    <source>
        <dbReference type="EMBL" id="CTQ66388.1"/>
    </source>
</evidence>
<dbReference type="GO" id="GO:0016491">
    <property type="term" value="F:oxidoreductase activity"/>
    <property type="evidence" value="ECO:0007669"/>
    <property type="project" value="InterPro"/>
</dbReference>
<dbReference type="Gene3D" id="3.40.50.720">
    <property type="entry name" value="NAD(P)-binding Rossmann-like Domain"/>
    <property type="match status" value="1"/>
</dbReference>
<dbReference type="AlphaFoldDB" id="A0A0M7AAF8"/>
<dbReference type="InterPro" id="IPR011032">
    <property type="entry name" value="GroES-like_sf"/>
</dbReference>
<dbReference type="Pfam" id="PF13602">
    <property type="entry name" value="ADH_zinc_N_2"/>
    <property type="match status" value="1"/>
</dbReference>
<dbReference type="Pfam" id="PF08240">
    <property type="entry name" value="ADH_N"/>
    <property type="match status" value="1"/>
</dbReference>
<dbReference type="EMBL" id="CXWC01000002">
    <property type="protein sequence ID" value="CTQ66388.1"/>
    <property type="molecule type" value="Genomic_DNA"/>
</dbReference>
<dbReference type="OrthoDB" id="9805883at2"/>
<dbReference type="InterPro" id="IPR050700">
    <property type="entry name" value="YIM1/Zinc_Alcohol_DH_Fams"/>
</dbReference>
<sequence>MATMQAWVARDYGPPEKVLRLDKLPIPEPQGRQVLVRILASSLNPIDLRMVQGYGARLRRLVAREEFPFIPGRDVVGEVVESGSEVTKFETGDLVVGITDLREIGAHAQFSAISETNLTHAPPGIPPGKLAAIPYVAMTTWSALVGRLDLDPSSAAGKSLFVHAGSGGIGSFTIQWAKSLDMKVSTTCGPSNVEWVKELGADVVMNYRDQDYREIVQDVDFAYDTLGGKYEKGTVALVKSGGGYVSLIHPTMRYTDRFGLFGGGLAAIGTLVGRKILHGMKGRKYAWAIAQPSEAGITHVMGKVGSGKIRAVIDRELPMKDIISGFEHLASGRAKGKVVLLREDV</sequence>
<keyword evidence="3" id="KW-1185">Reference proteome</keyword>
<dbReference type="GeneID" id="97668515"/>
<proteinExistence type="predicted"/>
<dbReference type="Gene3D" id="3.90.180.10">
    <property type="entry name" value="Medium-chain alcohol dehydrogenases, catalytic domain"/>
    <property type="match status" value="1"/>
</dbReference>
<dbReference type="SUPFAM" id="SSF50129">
    <property type="entry name" value="GroES-like"/>
    <property type="match status" value="1"/>
</dbReference>
<evidence type="ECO:0000313" key="3">
    <source>
        <dbReference type="Proteomes" id="UP000049983"/>
    </source>
</evidence>
<protein>
    <submittedName>
        <fullName evidence="2">Zinc-type alcohol dehydrogenase-like protein</fullName>
    </submittedName>
</protein>
<accession>A0A0M7AAF8</accession>
<feature type="domain" description="Enoyl reductase (ER)" evidence="1">
    <location>
        <begin position="17"/>
        <end position="340"/>
    </location>
</feature>
<reference evidence="3" key="1">
    <citation type="submission" date="2015-07" db="EMBL/GenBank/DDBJ databases">
        <authorList>
            <person name="Rodrigo-Torres Lidia"/>
            <person name="Arahal R.David."/>
        </authorList>
    </citation>
    <scope>NUCLEOTIDE SEQUENCE [LARGE SCALE GENOMIC DNA]</scope>
    <source>
        <strain evidence="3">CECT 5096</strain>
    </source>
</reference>
<dbReference type="RefSeq" id="WP_055114890.1">
    <property type="nucleotide sequence ID" value="NZ_CXWA01000002.1"/>
</dbReference>
<dbReference type="STRING" id="311410.LA5095_02227"/>
<dbReference type="InterPro" id="IPR036291">
    <property type="entry name" value="NAD(P)-bd_dom_sf"/>
</dbReference>
<gene>
    <name evidence="2" type="ORF">LA5096_01083</name>
</gene>
<evidence type="ECO:0000259" key="1">
    <source>
        <dbReference type="SMART" id="SM00829"/>
    </source>
</evidence>
<dbReference type="InterPro" id="IPR020843">
    <property type="entry name" value="ER"/>
</dbReference>
<organism evidence="2 3">
    <name type="scientific">Roseibium album</name>
    <dbReference type="NCBI Taxonomy" id="311410"/>
    <lineage>
        <taxon>Bacteria</taxon>
        <taxon>Pseudomonadati</taxon>
        <taxon>Pseudomonadota</taxon>
        <taxon>Alphaproteobacteria</taxon>
        <taxon>Hyphomicrobiales</taxon>
        <taxon>Stappiaceae</taxon>
        <taxon>Roseibium</taxon>
    </lineage>
</organism>
<dbReference type="InterPro" id="IPR013154">
    <property type="entry name" value="ADH-like_N"/>
</dbReference>
<name>A0A0M7AAF8_9HYPH</name>